<dbReference type="AlphaFoldDB" id="A0A6N9HKW3"/>
<proteinExistence type="predicted"/>
<sequence>MTLLRTQFRQRGVSLVAAIFLVVVLAFLAVAIVTVTSTQQAAFGLDVQGTRAYLAARSGVEWGMHRQLRSGALCPAASGALSTTSFAMPASTTLSPYTVSVTCTTTLLNTIKRYRMRVVACNQPAAGACPNPSNNLDYVQRVIQVDFGD</sequence>
<evidence type="ECO:0000313" key="2">
    <source>
        <dbReference type="EMBL" id="MYN03823.1"/>
    </source>
</evidence>
<dbReference type="EMBL" id="WWCJ01000011">
    <property type="protein sequence ID" value="MYN03823.1"/>
    <property type="molecule type" value="Genomic_DNA"/>
</dbReference>
<evidence type="ECO:0000313" key="3">
    <source>
        <dbReference type="Proteomes" id="UP000448575"/>
    </source>
</evidence>
<organism evidence="2 3">
    <name type="scientific">Pseudoduganella guangdongensis</name>
    <dbReference type="NCBI Taxonomy" id="2692179"/>
    <lineage>
        <taxon>Bacteria</taxon>
        <taxon>Pseudomonadati</taxon>
        <taxon>Pseudomonadota</taxon>
        <taxon>Betaproteobacteria</taxon>
        <taxon>Burkholderiales</taxon>
        <taxon>Oxalobacteraceae</taxon>
        <taxon>Telluria group</taxon>
        <taxon>Pseudoduganella</taxon>
    </lineage>
</organism>
<name>A0A6N9HKW3_9BURK</name>
<gene>
    <name evidence="2" type="ORF">GTP41_17150</name>
</gene>
<comment type="caution">
    <text evidence="2">The sequence shown here is derived from an EMBL/GenBank/DDBJ whole genome shotgun (WGS) entry which is preliminary data.</text>
</comment>
<reference evidence="2 3" key="1">
    <citation type="submission" date="2019-12" db="EMBL/GenBank/DDBJ databases">
        <title>Novel species isolated from a subtropical stream in China.</title>
        <authorList>
            <person name="Lu H."/>
        </authorList>
    </citation>
    <scope>NUCLEOTIDE SEQUENCE [LARGE SCALE GENOMIC DNA]</scope>
    <source>
        <strain evidence="2 3">DS3</strain>
    </source>
</reference>
<dbReference type="RefSeq" id="WP_161026783.1">
    <property type="nucleotide sequence ID" value="NZ_WWCJ01000011.1"/>
</dbReference>
<evidence type="ECO:0000256" key="1">
    <source>
        <dbReference type="SAM" id="Phobius"/>
    </source>
</evidence>
<keyword evidence="1" id="KW-1133">Transmembrane helix</keyword>
<keyword evidence="1" id="KW-0472">Membrane</keyword>
<dbReference type="Proteomes" id="UP000448575">
    <property type="component" value="Unassembled WGS sequence"/>
</dbReference>
<keyword evidence="3" id="KW-1185">Reference proteome</keyword>
<keyword evidence="1" id="KW-0812">Transmembrane</keyword>
<accession>A0A6N9HKW3</accession>
<feature type="transmembrane region" description="Helical" evidence="1">
    <location>
        <begin position="12"/>
        <end position="33"/>
    </location>
</feature>
<protein>
    <submittedName>
        <fullName evidence="2">Agglutinin biogenesis protein MshP</fullName>
    </submittedName>
</protein>